<dbReference type="Proteomes" id="UP001189429">
    <property type="component" value="Unassembled WGS sequence"/>
</dbReference>
<evidence type="ECO:0000256" key="1">
    <source>
        <dbReference type="SAM" id="MobiDB-lite"/>
    </source>
</evidence>
<feature type="region of interest" description="Disordered" evidence="1">
    <location>
        <begin position="85"/>
        <end position="104"/>
    </location>
</feature>
<dbReference type="EMBL" id="CAUYUJ010002979">
    <property type="protein sequence ID" value="CAK0803229.1"/>
    <property type="molecule type" value="Genomic_DNA"/>
</dbReference>
<evidence type="ECO:0000313" key="3">
    <source>
        <dbReference type="Proteomes" id="UP001189429"/>
    </source>
</evidence>
<comment type="caution">
    <text evidence="2">The sequence shown here is derived from an EMBL/GenBank/DDBJ whole genome shotgun (WGS) entry which is preliminary data.</text>
</comment>
<sequence length="135" mass="15225">MDLHLELAAAFQATTVDAFASDPSNPVRRLLDPFIHRSVQATNDNFRLLFDYKAAEFSLAPLPYDEQLKLIDESIRERPLNLAHLDISESDREREPNQKTRRHHEHKVFGGSARFLGSAAPEARCVCVCVCPPPS</sequence>
<organism evidence="2 3">
    <name type="scientific">Prorocentrum cordatum</name>
    <dbReference type="NCBI Taxonomy" id="2364126"/>
    <lineage>
        <taxon>Eukaryota</taxon>
        <taxon>Sar</taxon>
        <taxon>Alveolata</taxon>
        <taxon>Dinophyceae</taxon>
        <taxon>Prorocentrales</taxon>
        <taxon>Prorocentraceae</taxon>
        <taxon>Prorocentrum</taxon>
    </lineage>
</organism>
<accession>A0ABN9QHN3</accession>
<name>A0ABN9QHN3_9DINO</name>
<reference evidence="2" key="1">
    <citation type="submission" date="2023-10" db="EMBL/GenBank/DDBJ databases">
        <authorList>
            <person name="Chen Y."/>
            <person name="Shah S."/>
            <person name="Dougan E. K."/>
            <person name="Thang M."/>
            <person name="Chan C."/>
        </authorList>
    </citation>
    <scope>NUCLEOTIDE SEQUENCE [LARGE SCALE GENOMIC DNA]</scope>
</reference>
<gene>
    <name evidence="2" type="ORF">PCOR1329_LOCUS10492</name>
</gene>
<keyword evidence="3" id="KW-1185">Reference proteome</keyword>
<proteinExistence type="predicted"/>
<feature type="compositionally biased region" description="Basic and acidic residues" evidence="1">
    <location>
        <begin position="86"/>
        <end position="98"/>
    </location>
</feature>
<protein>
    <submittedName>
        <fullName evidence="2">Uncharacterized protein</fullName>
    </submittedName>
</protein>
<evidence type="ECO:0000313" key="2">
    <source>
        <dbReference type="EMBL" id="CAK0803229.1"/>
    </source>
</evidence>